<evidence type="ECO:0000259" key="3">
    <source>
        <dbReference type="Pfam" id="PF03816"/>
    </source>
</evidence>
<feature type="domain" description="Cell envelope-related transcriptional attenuator" evidence="3">
    <location>
        <begin position="68"/>
        <end position="224"/>
    </location>
</feature>
<evidence type="ECO:0000256" key="2">
    <source>
        <dbReference type="SAM" id="MobiDB-lite"/>
    </source>
</evidence>
<organism evidence="4 5">
    <name type="scientific">Nocardioides pocheonensis</name>
    <dbReference type="NCBI Taxonomy" id="661485"/>
    <lineage>
        <taxon>Bacteria</taxon>
        <taxon>Bacillati</taxon>
        <taxon>Actinomycetota</taxon>
        <taxon>Actinomycetes</taxon>
        <taxon>Propionibacteriales</taxon>
        <taxon>Nocardioidaceae</taxon>
        <taxon>Nocardioides</taxon>
    </lineage>
</organism>
<evidence type="ECO:0000313" key="5">
    <source>
        <dbReference type="Proteomes" id="UP000279994"/>
    </source>
</evidence>
<dbReference type="PANTHER" id="PTHR33392:SF6">
    <property type="entry name" value="POLYISOPRENYL-TEICHOIC ACID--PEPTIDOGLYCAN TEICHOIC ACID TRANSFERASE TAGU"/>
    <property type="match status" value="1"/>
</dbReference>
<dbReference type="PANTHER" id="PTHR33392">
    <property type="entry name" value="POLYISOPRENYL-TEICHOIC ACID--PEPTIDOGLYCAN TEICHOIC ACID TRANSFERASE TAGU"/>
    <property type="match status" value="1"/>
</dbReference>
<reference evidence="4 5" key="1">
    <citation type="submission" date="2018-11" db="EMBL/GenBank/DDBJ databases">
        <authorList>
            <person name="Li F."/>
        </authorList>
    </citation>
    <scope>NUCLEOTIDE SEQUENCE [LARGE SCALE GENOMIC DNA]</scope>
    <source>
        <strain evidence="4 5">Gsoil 818</strain>
    </source>
</reference>
<dbReference type="AlphaFoldDB" id="A0A3N0GI74"/>
<dbReference type="InterPro" id="IPR050922">
    <property type="entry name" value="LytR/CpsA/Psr_CW_biosynth"/>
</dbReference>
<name>A0A3N0GI74_9ACTN</name>
<evidence type="ECO:0000256" key="1">
    <source>
        <dbReference type="ARBA" id="ARBA00006068"/>
    </source>
</evidence>
<comment type="similarity">
    <text evidence="1">Belongs to the LytR/CpsA/Psr (LCP) family.</text>
</comment>
<comment type="caution">
    <text evidence="4">The sequence shown here is derived from an EMBL/GenBank/DDBJ whole genome shotgun (WGS) entry which is preliminary data.</text>
</comment>
<sequence>MAVLLMVVSTIAVVAYKRLEGNIGTAQFLAGPRPTEEVKGPINVLVMGSDTREGANGKGIGGDTPGLSDTTILLHLSANRQFAYGVSLPRDAMVQRPACPRKNGNGVDPGGITQFNAAYAIGGPACTVKTVEALTGIRINHFVVVDFVGFKSMVNAINGVTVCVPQEVNDTVGHIRLPAGTYKVNGQQALDYVRVRHDLGAPTGDIGRMKRQQSFISAMIKKVVSAGTLANPVRLLKFLDAATNSLTTDPGFANLKQLASLGSSLKNIGLDNVKFITVPWEPWSQDINRVAWKPEAAQLWKLIRRDKPLTPEFTSDAVTPGSDSAATAGVSPTSTPTGSASPSKTPTASSSGATSGASSSPSSTPTKSEEQKKADAQAAGLCT</sequence>
<dbReference type="Proteomes" id="UP000279994">
    <property type="component" value="Unassembled WGS sequence"/>
</dbReference>
<proteinExistence type="inferred from homology"/>
<feature type="compositionally biased region" description="Low complexity" evidence="2">
    <location>
        <begin position="324"/>
        <end position="366"/>
    </location>
</feature>
<keyword evidence="5" id="KW-1185">Reference proteome</keyword>
<dbReference type="InterPro" id="IPR004474">
    <property type="entry name" value="LytR_CpsA_psr"/>
</dbReference>
<evidence type="ECO:0000313" key="4">
    <source>
        <dbReference type="EMBL" id="RNM12147.1"/>
    </source>
</evidence>
<dbReference type="Pfam" id="PF03816">
    <property type="entry name" value="LytR_cpsA_psr"/>
    <property type="match status" value="1"/>
</dbReference>
<dbReference type="EMBL" id="RJSF01000046">
    <property type="protein sequence ID" value="RNM12147.1"/>
    <property type="molecule type" value="Genomic_DNA"/>
</dbReference>
<feature type="region of interest" description="Disordered" evidence="2">
    <location>
        <begin position="311"/>
        <end position="383"/>
    </location>
</feature>
<protein>
    <submittedName>
        <fullName evidence="4">LytR family transcriptional regulator</fullName>
    </submittedName>
</protein>
<dbReference type="NCBIfam" id="TIGR00350">
    <property type="entry name" value="lytR_cpsA_psr"/>
    <property type="match status" value="1"/>
</dbReference>
<dbReference type="Gene3D" id="3.40.630.190">
    <property type="entry name" value="LCP protein"/>
    <property type="match status" value="1"/>
</dbReference>
<gene>
    <name evidence="4" type="ORF">EFL26_20280</name>
</gene>
<accession>A0A3N0GI74</accession>